<dbReference type="InterPro" id="IPR023302">
    <property type="entry name" value="Pept_S9A_N"/>
</dbReference>
<organism evidence="9 10">
    <name type="scientific">Callorhinchus milii</name>
    <name type="common">Ghost shark</name>
    <dbReference type="NCBI Taxonomy" id="7868"/>
    <lineage>
        <taxon>Eukaryota</taxon>
        <taxon>Metazoa</taxon>
        <taxon>Chordata</taxon>
        <taxon>Craniata</taxon>
        <taxon>Vertebrata</taxon>
        <taxon>Chondrichthyes</taxon>
        <taxon>Holocephali</taxon>
        <taxon>Chimaeriformes</taxon>
        <taxon>Callorhinchidae</taxon>
        <taxon>Callorhinchus</taxon>
    </lineage>
</organism>
<dbReference type="Gene3D" id="2.130.10.120">
    <property type="entry name" value="Prolyl oligopeptidase, N-terminal domain"/>
    <property type="match status" value="1"/>
</dbReference>
<dbReference type="FunCoup" id="A0A4W3HI89">
    <property type="interactions" value="140"/>
</dbReference>
<keyword evidence="2 6" id="KW-0645">Protease</keyword>
<evidence type="ECO:0000256" key="2">
    <source>
        <dbReference type="ARBA" id="ARBA00022670"/>
    </source>
</evidence>
<dbReference type="InterPro" id="IPR001375">
    <property type="entry name" value="Peptidase_S9_cat"/>
</dbReference>
<reference evidence="9" key="4">
    <citation type="submission" date="2025-08" db="UniProtKB">
        <authorList>
            <consortium name="Ensembl"/>
        </authorList>
    </citation>
    <scope>IDENTIFICATION</scope>
</reference>
<dbReference type="GO" id="GO:0006508">
    <property type="term" value="P:proteolysis"/>
    <property type="evidence" value="ECO:0007669"/>
    <property type="project" value="UniProtKB-KW"/>
</dbReference>
<accession>A0A4W3HI89</accession>
<dbReference type="PRINTS" id="PR00862">
    <property type="entry name" value="PROLIGOPTASE"/>
</dbReference>
<name>A0A4W3HI89_CALMI</name>
<dbReference type="OrthoDB" id="248387at2759"/>
<dbReference type="GeneTree" id="ENSGT00530000063426"/>
<dbReference type="GO" id="GO:0005856">
    <property type="term" value="C:cytoskeleton"/>
    <property type="evidence" value="ECO:0007669"/>
    <property type="project" value="TreeGrafter"/>
</dbReference>
<dbReference type="GO" id="GO:0005794">
    <property type="term" value="C:Golgi apparatus"/>
    <property type="evidence" value="ECO:0007669"/>
    <property type="project" value="TreeGrafter"/>
</dbReference>
<dbReference type="InterPro" id="IPR029058">
    <property type="entry name" value="AB_hydrolase_fold"/>
</dbReference>
<evidence type="ECO:0000256" key="5">
    <source>
        <dbReference type="ARBA" id="ARBA00045448"/>
    </source>
</evidence>
<dbReference type="Proteomes" id="UP000314986">
    <property type="component" value="Unassembled WGS sequence"/>
</dbReference>
<dbReference type="GO" id="GO:0004252">
    <property type="term" value="F:serine-type endopeptidase activity"/>
    <property type="evidence" value="ECO:0007669"/>
    <property type="project" value="UniProtKB-UniRule"/>
</dbReference>
<dbReference type="SUPFAM" id="SSF50993">
    <property type="entry name" value="Peptidase/esterase 'gauge' domain"/>
    <property type="match status" value="1"/>
</dbReference>
<dbReference type="OMA" id="NGYWYIT"/>
<dbReference type="Pfam" id="PF00326">
    <property type="entry name" value="Peptidase_S9"/>
    <property type="match status" value="1"/>
</dbReference>
<dbReference type="Gene3D" id="3.40.50.1820">
    <property type="entry name" value="alpha/beta hydrolase"/>
    <property type="match status" value="1"/>
</dbReference>
<protein>
    <recommendedName>
        <fullName evidence="6">Prolyl endopeptidase</fullName>
        <ecNumber evidence="6">3.4.21.-</ecNumber>
    </recommendedName>
</protein>
<dbReference type="STRING" id="7868.ENSCMIP00000009289"/>
<proteinExistence type="inferred from homology"/>
<reference evidence="10" key="2">
    <citation type="journal article" date="2007" name="PLoS Biol.">
        <title>Survey sequencing and comparative analysis of the elephant shark (Callorhinchus milii) genome.</title>
        <authorList>
            <person name="Venkatesh B."/>
            <person name="Kirkness E.F."/>
            <person name="Loh Y.H."/>
            <person name="Halpern A.L."/>
            <person name="Lee A.P."/>
            <person name="Johnson J."/>
            <person name="Dandona N."/>
            <person name="Viswanathan L.D."/>
            <person name="Tay A."/>
            <person name="Venter J.C."/>
            <person name="Strausberg R.L."/>
            <person name="Brenner S."/>
        </authorList>
    </citation>
    <scope>NUCLEOTIDE SEQUENCE [LARGE SCALE GENOMIC DNA]</scope>
</reference>
<dbReference type="GeneID" id="103180808"/>
<evidence type="ECO:0000256" key="4">
    <source>
        <dbReference type="ARBA" id="ARBA00022825"/>
    </source>
</evidence>
<evidence type="ECO:0000256" key="1">
    <source>
        <dbReference type="ARBA" id="ARBA00005228"/>
    </source>
</evidence>
<dbReference type="InParanoid" id="A0A4W3HI89"/>
<dbReference type="Ensembl" id="ENSCMIT00000009545.1">
    <property type="protein sequence ID" value="ENSCMIP00000009289.1"/>
    <property type="gene ID" value="ENSCMIG00000004932.1"/>
</dbReference>
<dbReference type="FunFam" id="3.40.50.1820:FF:000050">
    <property type="entry name" value="prolyl endopeptidase-like isoform X2"/>
    <property type="match status" value="1"/>
</dbReference>
<feature type="domain" description="Peptidase S9 prolyl oligopeptidase catalytic" evidence="7">
    <location>
        <begin position="498"/>
        <end position="722"/>
    </location>
</feature>
<keyword evidence="3 6" id="KW-0378">Hydrolase</keyword>
<sequence>MPRLAVLLQRAKLGIYQPISFSALLSIRRWNLPKRRPLDSSVRTVSCLMKGYRRAEVERSGLMTRSFNNQVQEILQSELEYYKSKSHEYRELEVKLKKRLEATFNKYISTNDSPKILQIADTVYYEDGGCIYRCRIPNGVRLPEVVLRLDELRFLRPKDADFQRIRVSPGQKYLACGVRTSREEASFCVVVRLGARPEVAHVLPGVFSFEWGTDDVLFYTIAEKLKSQQVFRLLLASNAVTPEVVYREKDPRFFVEVISTKDGRFVTVNSNSKSSSEVWLIDCSQPLGQLQIVQERVPGIIYHVEHWGNQLYILTNWGATKEYQLVKTPLSSPGIESWQTVSAVRERAKLVDMELLEDHCVMLLKCRGRLHMDVFSLREPESVKSVQLPAWACTIETEASLKHKANEFSFQLSSPVQPPISFVYSVEDDGLYIQEDETGSNVISDYNVKRLEVPSEDGTLVPVTVFQRRSPKPLRERPLLVQVYGAYGMDLNLGFEPEQMVLLEDDWVLAYCHVRGGGELGLNWHEAGRLDRKHKGAEDLWAGVSHLHTMGYSKPRLTALAANSAGGVLAGALCNTYPHLIRAVLLRAPFLDVLDTMLDPSLPLTIEEQEEWGDPLTDRNLLEYIKSYCPYQNIKPQRYPSMFITAYQDDQRVLLGSVLRYVSKLRNAVAVDSHEHNARDEGELPGILLDIQPGGAHFGSTDWEESIREVARHYAFLYKALGLDV</sequence>
<evidence type="ECO:0000313" key="10">
    <source>
        <dbReference type="Proteomes" id="UP000314986"/>
    </source>
</evidence>
<dbReference type="EC" id="3.4.21.-" evidence="6"/>
<evidence type="ECO:0000256" key="6">
    <source>
        <dbReference type="RuleBase" id="RU368024"/>
    </source>
</evidence>
<dbReference type="PANTHER" id="PTHR11757:SF19">
    <property type="entry name" value="PROLYL ENDOPEPTIDASE-LIKE"/>
    <property type="match status" value="1"/>
</dbReference>
<keyword evidence="4 6" id="KW-0720">Serine protease</keyword>
<evidence type="ECO:0000259" key="7">
    <source>
        <dbReference type="Pfam" id="PF00326"/>
    </source>
</evidence>
<reference evidence="10" key="1">
    <citation type="journal article" date="2006" name="Science">
        <title>Ancient noncoding elements conserved in the human genome.</title>
        <authorList>
            <person name="Venkatesh B."/>
            <person name="Kirkness E.F."/>
            <person name="Loh Y.H."/>
            <person name="Halpern A.L."/>
            <person name="Lee A.P."/>
            <person name="Johnson J."/>
            <person name="Dandona N."/>
            <person name="Viswanathan L.D."/>
            <person name="Tay A."/>
            <person name="Venter J.C."/>
            <person name="Strausberg R.L."/>
            <person name="Brenner S."/>
        </authorList>
    </citation>
    <scope>NUCLEOTIDE SEQUENCE [LARGE SCALE GENOMIC DNA]</scope>
</reference>
<feature type="domain" description="Peptidase S9A N-terminal" evidence="8">
    <location>
        <begin position="157"/>
        <end position="429"/>
    </location>
</feature>
<dbReference type="PANTHER" id="PTHR11757">
    <property type="entry name" value="PROTEASE FAMILY S9A OLIGOPEPTIDASE"/>
    <property type="match status" value="1"/>
</dbReference>
<comment type="function">
    <text evidence="5">Serine peptidase whose precise substrate specificity remains unclear. Does not cleave peptides after a arginine or lysine residue. Regulates trans-Golgi network morphology and sorting by regulating the membrane binding of the AP-1 complex. May play a role in the regulation of synaptic vesicle exocytosis.</text>
</comment>
<reference evidence="10" key="3">
    <citation type="journal article" date="2014" name="Nature">
        <title>Elephant shark genome provides unique insights into gnathostome evolution.</title>
        <authorList>
            <consortium name="International Elephant Shark Genome Sequencing Consortium"/>
            <person name="Venkatesh B."/>
            <person name="Lee A.P."/>
            <person name="Ravi V."/>
            <person name="Maurya A.K."/>
            <person name="Lian M.M."/>
            <person name="Swann J.B."/>
            <person name="Ohta Y."/>
            <person name="Flajnik M.F."/>
            <person name="Sutoh Y."/>
            <person name="Kasahara M."/>
            <person name="Hoon S."/>
            <person name="Gangu V."/>
            <person name="Roy S.W."/>
            <person name="Irimia M."/>
            <person name="Korzh V."/>
            <person name="Kondrychyn I."/>
            <person name="Lim Z.W."/>
            <person name="Tay B.H."/>
            <person name="Tohari S."/>
            <person name="Kong K.W."/>
            <person name="Ho S."/>
            <person name="Lorente-Galdos B."/>
            <person name="Quilez J."/>
            <person name="Marques-Bonet T."/>
            <person name="Raney B.J."/>
            <person name="Ingham P.W."/>
            <person name="Tay A."/>
            <person name="Hillier L.W."/>
            <person name="Minx P."/>
            <person name="Boehm T."/>
            <person name="Wilson R.K."/>
            <person name="Brenner S."/>
            <person name="Warren W.C."/>
        </authorList>
    </citation>
    <scope>NUCLEOTIDE SEQUENCE [LARGE SCALE GENOMIC DNA]</scope>
</reference>
<dbReference type="KEGG" id="cmk:103180808"/>
<comment type="similarity">
    <text evidence="1 6">Belongs to the peptidase S9A family.</text>
</comment>
<dbReference type="AlphaFoldDB" id="A0A4W3HI89"/>
<dbReference type="InterPro" id="IPR002470">
    <property type="entry name" value="Peptidase_S9A"/>
</dbReference>
<dbReference type="CTD" id="9581"/>
<evidence type="ECO:0000256" key="3">
    <source>
        <dbReference type="ARBA" id="ARBA00022801"/>
    </source>
</evidence>
<gene>
    <name evidence="9" type="primary">prepl</name>
</gene>
<evidence type="ECO:0000313" key="9">
    <source>
        <dbReference type="Ensembl" id="ENSCMIP00000009289.1"/>
    </source>
</evidence>
<dbReference type="Pfam" id="PF02897">
    <property type="entry name" value="Peptidase_S9_N"/>
    <property type="match status" value="1"/>
</dbReference>
<evidence type="ECO:0000259" key="8">
    <source>
        <dbReference type="Pfam" id="PF02897"/>
    </source>
</evidence>
<dbReference type="SUPFAM" id="SSF53474">
    <property type="entry name" value="alpha/beta-Hydrolases"/>
    <property type="match status" value="1"/>
</dbReference>
<keyword evidence="10" id="KW-1185">Reference proteome</keyword>
<dbReference type="InterPro" id="IPR051543">
    <property type="entry name" value="Serine_Peptidase_S9A"/>
</dbReference>
<reference evidence="9" key="5">
    <citation type="submission" date="2025-09" db="UniProtKB">
        <authorList>
            <consortium name="Ensembl"/>
        </authorList>
    </citation>
    <scope>IDENTIFICATION</scope>
</reference>